<dbReference type="Proteomes" id="UP000724874">
    <property type="component" value="Unassembled WGS sequence"/>
</dbReference>
<comment type="caution">
    <text evidence="1">The sequence shown here is derived from an EMBL/GenBank/DDBJ whole genome shotgun (WGS) entry which is preliminary data.</text>
</comment>
<sequence length="315" mass="36255">MSITRGQMAYSPIFRMGRDVLYAIFEWNADMFSDPSALHTTKQASQVCGEWRDILLSSPAIWGRLLDLGVLQWTSRWWRSEILRRSGNGSSLWILGTSIDEEGNYDTKIKQFMFSIIRDHWQRIEKLVINIEVERIHPSHWQEFYMPAPFLKVFDVVFVGMAPTSVPFFNNIAPVLHTFRSQDIKLGSQAAWLSGLRSLKLKDCISVSQLLNALQMMPELSSLVFGNLIPDNSISLAHFPSISLPKLNQITFFHDIIECMMLLEHVIPKPGCSLAIYDYRLHSRSEIPRNTTFGPLSQIAEAYYQTHYNLSRHVM</sequence>
<proteinExistence type="predicted"/>
<evidence type="ECO:0000313" key="1">
    <source>
        <dbReference type="EMBL" id="KAF8884287.1"/>
    </source>
</evidence>
<reference evidence="1" key="1">
    <citation type="submission" date="2020-11" db="EMBL/GenBank/DDBJ databases">
        <authorList>
            <consortium name="DOE Joint Genome Institute"/>
            <person name="Ahrendt S."/>
            <person name="Riley R."/>
            <person name="Andreopoulos W."/>
            <person name="LaButti K."/>
            <person name="Pangilinan J."/>
            <person name="Ruiz-duenas F.J."/>
            <person name="Barrasa J.M."/>
            <person name="Sanchez-Garcia M."/>
            <person name="Camarero S."/>
            <person name="Miyauchi S."/>
            <person name="Serrano A."/>
            <person name="Linde D."/>
            <person name="Babiker R."/>
            <person name="Drula E."/>
            <person name="Ayuso-Fernandez I."/>
            <person name="Pacheco R."/>
            <person name="Padilla G."/>
            <person name="Ferreira P."/>
            <person name="Barriuso J."/>
            <person name="Kellner H."/>
            <person name="Castanera R."/>
            <person name="Alfaro M."/>
            <person name="Ramirez L."/>
            <person name="Pisabarro A.G."/>
            <person name="Kuo A."/>
            <person name="Tritt A."/>
            <person name="Lipzen A."/>
            <person name="He G."/>
            <person name="Yan M."/>
            <person name="Ng V."/>
            <person name="Cullen D."/>
            <person name="Martin F."/>
            <person name="Rosso M.-N."/>
            <person name="Henrissat B."/>
            <person name="Hibbett D."/>
            <person name="Martinez A.T."/>
            <person name="Grigoriev I.V."/>
        </authorList>
    </citation>
    <scope>NUCLEOTIDE SEQUENCE</scope>
    <source>
        <strain evidence="1">AH 44721</strain>
    </source>
</reference>
<name>A0A9P5NFZ8_GYMJU</name>
<evidence type="ECO:0008006" key="3">
    <source>
        <dbReference type="Google" id="ProtNLM"/>
    </source>
</evidence>
<dbReference type="EMBL" id="JADNYJ010000109">
    <property type="protein sequence ID" value="KAF8884287.1"/>
    <property type="molecule type" value="Genomic_DNA"/>
</dbReference>
<accession>A0A9P5NFZ8</accession>
<gene>
    <name evidence="1" type="ORF">CPB84DRAFT_158859</name>
</gene>
<dbReference type="AlphaFoldDB" id="A0A9P5NFZ8"/>
<evidence type="ECO:0000313" key="2">
    <source>
        <dbReference type="Proteomes" id="UP000724874"/>
    </source>
</evidence>
<keyword evidence="2" id="KW-1185">Reference proteome</keyword>
<dbReference type="OrthoDB" id="3058706at2759"/>
<protein>
    <recommendedName>
        <fullName evidence="3">F-box domain-containing protein</fullName>
    </recommendedName>
</protein>
<organism evidence="1 2">
    <name type="scientific">Gymnopilus junonius</name>
    <name type="common">Spectacular rustgill mushroom</name>
    <name type="synonym">Gymnopilus spectabilis subsp. junonius</name>
    <dbReference type="NCBI Taxonomy" id="109634"/>
    <lineage>
        <taxon>Eukaryota</taxon>
        <taxon>Fungi</taxon>
        <taxon>Dikarya</taxon>
        <taxon>Basidiomycota</taxon>
        <taxon>Agaricomycotina</taxon>
        <taxon>Agaricomycetes</taxon>
        <taxon>Agaricomycetidae</taxon>
        <taxon>Agaricales</taxon>
        <taxon>Agaricineae</taxon>
        <taxon>Hymenogastraceae</taxon>
        <taxon>Gymnopilus</taxon>
    </lineage>
</organism>